<dbReference type="RefSeq" id="WP_379571043.1">
    <property type="nucleotide sequence ID" value="NZ_JBHUFV010000015.1"/>
</dbReference>
<comment type="caution">
    <text evidence="1">The sequence shown here is derived from an EMBL/GenBank/DDBJ whole genome shotgun (WGS) entry which is preliminary data.</text>
</comment>
<reference evidence="2" key="1">
    <citation type="journal article" date="2019" name="Int. J. Syst. Evol. Microbiol.">
        <title>The Global Catalogue of Microorganisms (GCM) 10K type strain sequencing project: providing services to taxonomists for standard genome sequencing and annotation.</title>
        <authorList>
            <consortium name="The Broad Institute Genomics Platform"/>
            <consortium name="The Broad Institute Genome Sequencing Center for Infectious Disease"/>
            <person name="Wu L."/>
            <person name="Ma J."/>
        </authorList>
    </citation>
    <scope>NUCLEOTIDE SEQUENCE [LARGE SCALE GENOMIC DNA]</scope>
    <source>
        <strain evidence="2">ICMP 6774ER</strain>
    </source>
</reference>
<proteinExistence type="predicted"/>
<accession>A0ABW4SR43</accession>
<sequence length="72" mass="7955">MGRLRGLLARLRRRWVSRVAGAPATSRVVGGLHRAASNLVEVTAEVNAYAGLLEEKAEELRDRTRAYQQPPS</sequence>
<evidence type="ECO:0000313" key="1">
    <source>
        <dbReference type="EMBL" id="MFD1931584.1"/>
    </source>
</evidence>
<name>A0ABW4SR43_9ACTN</name>
<evidence type="ECO:0000313" key="2">
    <source>
        <dbReference type="Proteomes" id="UP001597368"/>
    </source>
</evidence>
<organism evidence="1 2">
    <name type="scientific">Nonomuraea mangrovi</name>
    <dbReference type="NCBI Taxonomy" id="2316207"/>
    <lineage>
        <taxon>Bacteria</taxon>
        <taxon>Bacillati</taxon>
        <taxon>Actinomycetota</taxon>
        <taxon>Actinomycetes</taxon>
        <taxon>Streptosporangiales</taxon>
        <taxon>Streptosporangiaceae</taxon>
        <taxon>Nonomuraea</taxon>
    </lineage>
</organism>
<dbReference type="EMBL" id="JBHUFV010000015">
    <property type="protein sequence ID" value="MFD1931584.1"/>
    <property type="molecule type" value="Genomic_DNA"/>
</dbReference>
<dbReference type="Proteomes" id="UP001597368">
    <property type="component" value="Unassembled WGS sequence"/>
</dbReference>
<keyword evidence="2" id="KW-1185">Reference proteome</keyword>
<gene>
    <name evidence="1" type="ORF">ACFSKW_08855</name>
</gene>
<protein>
    <submittedName>
        <fullName evidence="1">Uncharacterized protein</fullName>
    </submittedName>
</protein>